<evidence type="ECO:0000256" key="2">
    <source>
        <dbReference type="ARBA" id="ARBA00009256"/>
    </source>
</evidence>
<dbReference type="InterPro" id="IPR004821">
    <property type="entry name" value="Cyt_trans-like"/>
</dbReference>
<sequence length="295" mass="33158">MSLNICTTIESLRLAIHEKKLNVKGKPYYEVTVGFVPTMGYLHEGHISLIEQAKLSGCDIVVCSIFVNPTQFNANEDLSSYPVNLERDTKYLQDAKTDILFLPNVQEIYPKDFSTYVTVESMAPVLESIARPGHFRGVATVVTKLLLIVKPNIAFFGQKDAMQCICIKRLVEDLNIDCKVKICDTKRENSGLAMSSRNSYLTEQEQKQATLIYQSMLSIQQNLEKYTTRSQLIQSLSTLIESNPLMKIDYISLSSPINGNETTEETPVSKGQVLSLAVFFSGEKRKTRLIDVLIL</sequence>
<dbReference type="EC" id="6.3.2.1" evidence="3"/>
<evidence type="ECO:0000256" key="4">
    <source>
        <dbReference type="ARBA" id="ARBA00015647"/>
    </source>
</evidence>
<evidence type="ECO:0000256" key="1">
    <source>
        <dbReference type="ARBA" id="ARBA00004990"/>
    </source>
</evidence>
<dbReference type="Gene3D" id="3.30.1300.10">
    <property type="entry name" value="Pantoate-beta-alanine ligase, C-terminal domain"/>
    <property type="match status" value="1"/>
</dbReference>
<organism evidence="12 13">
    <name type="scientific">Tieghemostelium lacteum</name>
    <name type="common">Slime mold</name>
    <name type="synonym">Dictyostelium lacteum</name>
    <dbReference type="NCBI Taxonomy" id="361077"/>
    <lineage>
        <taxon>Eukaryota</taxon>
        <taxon>Amoebozoa</taxon>
        <taxon>Evosea</taxon>
        <taxon>Eumycetozoa</taxon>
        <taxon>Dictyostelia</taxon>
        <taxon>Dictyosteliales</taxon>
        <taxon>Raperosteliaceae</taxon>
        <taxon>Tieghemostelium</taxon>
    </lineage>
</organism>
<dbReference type="FunCoup" id="A0A151ZCI9">
    <property type="interactions" value="84"/>
</dbReference>
<evidence type="ECO:0000313" key="13">
    <source>
        <dbReference type="Proteomes" id="UP000076078"/>
    </source>
</evidence>
<dbReference type="InParanoid" id="A0A151ZCI9"/>
<keyword evidence="5 12" id="KW-0436">Ligase</keyword>
<accession>A0A151ZCI9</accession>
<dbReference type="Pfam" id="PF02569">
    <property type="entry name" value="Pantoate_ligase"/>
    <property type="match status" value="1"/>
</dbReference>
<dbReference type="AlphaFoldDB" id="A0A151ZCI9"/>
<evidence type="ECO:0000256" key="10">
    <source>
        <dbReference type="ARBA" id="ARBA00032806"/>
    </source>
</evidence>
<protein>
    <recommendedName>
        <fullName evidence="4">Pantoate--beta-alanine ligase</fullName>
        <ecNumber evidence="3">6.3.2.1</ecNumber>
    </recommendedName>
    <alternativeName>
        <fullName evidence="10">Pantoate-activating enzyme</fullName>
    </alternativeName>
    <alternativeName>
        <fullName evidence="9">Pantothenate synthetase</fullName>
    </alternativeName>
</protein>
<dbReference type="EMBL" id="LODT01000034">
    <property type="protein sequence ID" value="KYQ91660.1"/>
    <property type="molecule type" value="Genomic_DNA"/>
</dbReference>
<dbReference type="OrthoDB" id="2020436at2759"/>
<dbReference type="InterPro" id="IPR003721">
    <property type="entry name" value="Pantoate_ligase"/>
</dbReference>
<gene>
    <name evidence="12" type="ORF">DLAC_07437</name>
</gene>
<evidence type="ECO:0000256" key="7">
    <source>
        <dbReference type="ARBA" id="ARBA00022741"/>
    </source>
</evidence>
<dbReference type="STRING" id="361077.A0A151ZCI9"/>
<dbReference type="Gene3D" id="3.40.50.620">
    <property type="entry name" value="HUPs"/>
    <property type="match status" value="1"/>
</dbReference>
<dbReference type="GO" id="GO:0005524">
    <property type="term" value="F:ATP binding"/>
    <property type="evidence" value="ECO:0007669"/>
    <property type="project" value="UniProtKB-KW"/>
</dbReference>
<evidence type="ECO:0000256" key="9">
    <source>
        <dbReference type="ARBA" id="ARBA00029902"/>
    </source>
</evidence>
<keyword evidence="7" id="KW-0547">Nucleotide-binding</keyword>
<evidence type="ECO:0000256" key="3">
    <source>
        <dbReference type="ARBA" id="ARBA00012219"/>
    </source>
</evidence>
<dbReference type="NCBIfam" id="TIGR00018">
    <property type="entry name" value="panC"/>
    <property type="match status" value="1"/>
</dbReference>
<evidence type="ECO:0000256" key="11">
    <source>
        <dbReference type="ARBA" id="ARBA00048258"/>
    </source>
</evidence>
<dbReference type="UniPathway" id="UPA00028">
    <property type="reaction ID" value="UER00005"/>
</dbReference>
<keyword evidence="13" id="KW-1185">Reference proteome</keyword>
<dbReference type="OMA" id="CNHKLEP"/>
<comment type="similarity">
    <text evidence="2">Belongs to the pantothenate synthetase family.</text>
</comment>
<comment type="caution">
    <text evidence="12">The sequence shown here is derived from an EMBL/GenBank/DDBJ whole genome shotgun (WGS) entry which is preliminary data.</text>
</comment>
<evidence type="ECO:0000256" key="6">
    <source>
        <dbReference type="ARBA" id="ARBA00022655"/>
    </source>
</evidence>
<dbReference type="Proteomes" id="UP000076078">
    <property type="component" value="Unassembled WGS sequence"/>
</dbReference>
<dbReference type="PANTHER" id="PTHR21299:SF1">
    <property type="entry name" value="PANTOATE--BETA-ALANINE LIGASE"/>
    <property type="match status" value="1"/>
</dbReference>
<comment type="catalytic activity">
    <reaction evidence="11">
        <text>(R)-pantoate + beta-alanine + ATP = (R)-pantothenate + AMP + diphosphate + H(+)</text>
        <dbReference type="Rhea" id="RHEA:10912"/>
        <dbReference type="ChEBI" id="CHEBI:15378"/>
        <dbReference type="ChEBI" id="CHEBI:15980"/>
        <dbReference type="ChEBI" id="CHEBI:29032"/>
        <dbReference type="ChEBI" id="CHEBI:30616"/>
        <dbReference type="ChEBI" id="CHEBI:33019"/>
        <dbReference type="ChEBI" id="CHEBI:57966"/>
        <dbReference type="ChEBI" id="CHEBI:456215"/>
        <dbReference type="EC" id="6.3.2.1"/>
    </reaction>
</comment>
<keyword evidence="8" id="KW-0067">ATP-binding</keyword>
<name>A0A151ZCI9_TIELA</name>
<dbReference type="HAMAP" id="MF_00158">
    <property type="entry name" value="PanC"/>
    <property type="match status" value="1"/>
</dbReference>
<dbReference type="GO" id="GO:0015940">
    <property type="term" value="P:pantothenate biosynthetic process"/>
    <property type="evidence" value="ECO:0007669"/>
    <property type="project" value="UniProtKB-UniPathway"/>
</dbReference>
<proteinExistence type="inferred from homology"/>
<keyword evidence="6" id="KW-0566">Pantothenate biosynthesis</keyword>
<dbReference type="InterPro" id="IPR014729">
    <property type="entry name" value="Rossmann-like_a/b/a_fold"/>
</dbReference>
<dbReference type="GO" id="GO:0004592">
    <property type="term" value="F:pantoate-beta-alanine ligase activity"/>
    <property type="evidence" value="ECO:0007669"/>
    <property type="project" value="UniProtKB-EC"/>
</dbReference>
<dbReference type="SUPFAM" id="SSF52374">
    <property type="entry name" value="Nucleotidylyl transferase"/>
    <property type="match status" value="1"/>
</dbReference>
<comment type="pathway">
    <text evidence="1">Cofactor biosynthesis; (R)-pantothenate biosynthesis; (R)-pantothenate from (R)-pantoate and beta-alanine: step 1/1.</text>
</comment>
<dbReference type="InterPro" id="IPR042176">
    <property type="entry name" value="Pantoate_ligase_C"/>
</dbReference>
<evidence type="ECO:0000256" key="5">
    <source>
        <dbReference type="ARBA" id="ARBA00022598"/>
    </source>
</evidence>
<reference evidence="12 13" key="1">
    <citation type="submission" date="2015-12" db="EMBL/GenBank/DDBJ databases">
        <title>Dictyostelia acquired genes for synthesis and detection of signals that induce cell-type specialization by lateral gene transfer from prokaryotes.</title>
        <authorList>
            <person name="Gloeckner G."/>
            <person name="Schaap P."/>
        </authorList>
    </citation>
    <scope>NUCLEOTIDE SEQUENCE [LARGE SCALE GENOMIC DNA]</scope>
    <source>
        <strain evidence="12 13">TK</strain>
    </source>
</reference>
<evidence type="ECO:0000256" key="8">
    <source>
        <dbReference type="ARBA" id="ARBA00022840"/>
    </source>
</evidence>
<dbReference type="NCBIfam" id="TIGR00125">
    <property type="entry name" value="cyt_tran_rel"/>
    <property type="match status" value="1"/>
</dbReference>
<dbReference type="PANTHER" id="PTHR21299">
    <property type="entry name" value="CYTIDYLATE KINASE/PANTOATE-BETA-ALANINE LIGASE"/>
    <property type="match status" value="1"/>
</dbReference>
<evidence type="ECO:0000313" key="12">
    <source>
        <dbReference type="EMBL" id="KYQ91660.1"/>
    </source>
</evidence>
<dbReference type="CDD" id="cd00560">
    <property type="entry name" value="PanC"/>
    <property type="match status" value="1"/>
</dbReference>